<dbReference type="GO" id="GO:0004177">
    <property type="term" value="F:aminopeptidase activity"/>
    <property type="evidence" value="ECO:0007669"/>
    <property type="project" value="UniProtKB-KW"/>
</dbReference>
<evidence type="ECO:0000313" key="12">
    <source>
        <dbReference type="EMBL" id="GAA0867107.1"/>
    </source>
</evidence>
<keyword evidence="7" id="KW-0963">Cytoplasm</keyword>
<comment type="similarity">
    <text evidence="3 10">Belongs to the peptidase S33 family.</text>
</comment>
<dbReference type="EMBL" id="BAAAFE010000012">
    <property type="protein sequence ID" value="GAA0867107.1"/>
    <property type="molecule type" value="Genomic_DNA"/>
</dbReference>
<evidence type="ECO:0000256" key="4">
    <source>
        <dbReference type="ARBA" id="ARBA00012568"/>
    </source>
</evidence>
<organism evidence="12 13">
    <name type="scientific">Sphingopyxis soli</name>
    <dbReference type="NCBI Taxonomy" id="592051"/>
    <lineage>
        <taxon>Bacteria</taxon>
        <taxon>Pseudomonadati</taxon>
        <taxon>Pseudomonadota</taxon>
        <taxon>Alphaproteobacteria</taxon>
        <taxon>Sphingomonadales</taxon>
        <taxon>Sphingomonadaceae</taxon>
        <taxon>Sphingopyxis</taxon>
    </lineage>
</organism>
<evidence type="ECO:0000256" key="2">
    <source>
        <dbReference type="ARBA" id="ARBA00004496"/>
    </source>
</evidence>
<comment type="catalytic activity">
    <reaction evidence="1 10">
        <text>Release of N-terminal proline from a peptide.</text>
        <dbReference type="EC" id="3.4.11.5"/>
    </reaction>
</comment>
<protein>
    <recommendedName>
        <fullName evidence="5 10">Proline iminopeptidase</fullName>
        <ecNumber evidence="4 10">3.4.11.5</ecNumber>
    </recommendedName>
</protein>
<keyword evidence="8 10" id="KW-0645">Protease</keyword>
<dbReference type="InterPro" id="IPR000073">
    <property type="entry name" value="AB_hydrolase_1"/>
</dbReference>
<dbReference type="PANTHER" id="PTHR43722:SF1">
    <property type="entry name" value="PROLINE IMINOPEPTIDASE"/>
    <property type="match status" value="1"/>
</dbReference>
<evidence type="ECO:0000256" key="9">
    <source>
        <dbReference type="ARBA" id="ARBA00022801"/>
    </source>
</evidence>
<dbReference type="PRINTS" id="PR00111">
    <property type="entry name" value="ABHYDROLASE"/>
</dbReference>
<dbReference type="Gene3D" id="3.40.50.1820">
    <property type="entry name" value="alpha/beta hydrolase"/>
    <property type="match status" value="1"/>
</dbReference>
<dbReference type="SUPFAM" id="SSF53474">
    <property type="entry name" value="alpha/beta-Hydrolases"/>
    <property type="match status" value="1"/>
</dbReference>
<evidence type="ECO:0000256" key="3">
    <source>
        <dbReference type="ARBA" id="ARBA00010088"/>
    </source>
</evidence>
<comment type="caution">
    <text evidence="12">The sequence shown here is derived from an EMBL/GenBank/DDBJ whole genome shotgun (WGS) entry which is preliminary data.</text>
</comment>
<name>A0ABP3XN98_9SPHN</name>
<reference evidence="13" key="1">
    <citation type="journal article" date="2019" name="Int. J. Syst. Evol. Microbiol.">
        <title>The Global Catalogue of Microorganisms (GCM) 10K type strain sequencing project: providing services to taxonomists for standard genome sequencing and annotation.</title>
        <authorList>
            <consortium name="The Broad Institute Genomics Platform"/>
            <consortium name="The Broad Institute Genome Sequencing Center for Infectious Disease"/>
            <person name="Wu L."/>
            <person name="Ma J."/>
        </authorList>
    </citation>
    <scope>NUCLEOTIDE SEQUENCE [LARGE SCALE GENOMIC DNA]</scope>
    <source>
        <strain evidence="13">JCM 15910</strain>
    </source>
</reference>
<dbReference type="InterPro" id="IPR002410">
    <property type="entry name" value="Peptidase_S33"/>
</dbReference>
<keyword evidence="6 10" id="KW-0031">Aminopeptidase</keyword>
<evidence type="ECO:0000256" key="8">
    <source>
        <dbReference type="ARBA" id="ARBA00022670"/>
    </source>
</evidence>
<evidence type="ECO:0000259" key="11">
    <source>
        <dbReference type="Pfam" id="PF00561"/>
    </source>
</evidence>
<dbReference type="PRINTS" id="PR00793">
    <property type="entry name" value="PROAMNOPTASE"/>
</dbReference>
<dbReference type="NCBIfam" id="TIGR01249">
    <property type="entry name" value="pro_imino_pep_1"/>
    <property type="match status" value="1"/>
</dbReference>
<dbReference type="InterPro" id="IPR029058">
    <property type="entry name" value="AB_hydrolase_fold"/>
</dbReference>
<dbReference type="InterPro" id="IPR005944">
    <property type="entry name" value="Pro_iminopeptidase"/>
</dbReference>
<evidence type="ECO:0000256" key="10">
    <source>
        <dbReference type="RuleBase" id="RU003421"/>
    </source>
</evidence>
<evidence type="ECO:0000256" key="7">
    <source>
        <dbReference type="ARBA" id="ARBA00022490"/>
    </source>
</evidence>
<feature type="domain" description="AB hydrolase-1" evidence="11">
    <location>
        <begin position="84"/>
        <end position="376"/>
    </location>
</feature>
<comment type="subcellular location">
    <subcellularLocation>
        <location evidence="2">Cytoplasm</location>
    </subcellularLocation>
</comment>
<evidence type="ECO:0000256" key="1">
    <source>
        <dbReference type="ARBA" id="ARBA00001585"/>
    </source>
</evidence>
<dbReference type="PANTHER" id="PTHR43722">
    <property type="entry name" value="PROLINE IMINOPEPTIDASE"/>
    <property type="match status" value="1"/>
</dbReference>
<evidence type="ECO:0000256" key="5">
    <source>
        <dbReference type="ARBA" id="ARBA00021843"/>
    </source>
</evidence>
<sequence length="396" mass="42552">MARRGTHHLCAAGLSRRPLCARRALPPLTKDKTMDFSRLETSSKIGDGWIYPAAQAANSGWLEVDAEAGHRLYWEEYGAADGEPVMFLHGGPGGACAPDMARFFDLSRYRVILFDQRGCGKSEPNVAAAGPAAALRNNTTADLIGDIEKLRDALRIAGKMHVFGGSWGSTLAMAYAIEYPQHCASLILRGIFLGASEDLRYLYQGNAATWHQAPHALTAPGAYISYPDEWGELLSVLTVEERADVMASYKAIFDMVPTTEAERAKQLHAALTWSLWEGVISNMIPEDAAAGKFGDADFALCFAQIEAHYFANDLFLAPGHLLGGAATLASIPVHIVHGRFDQVCPLTQASRLVDALRGAGAEPATYVITNAGHSAMERENALALTAIMDGLPPIAG</sequence>
<dbReference type="Proteomes" id="UP001500738">
    <property type="component" value="Unassembled WGS sequence"/>
</dbReference>
<evidence type="ECO:0000256" key="6">
    <source>
        <dbReference type="ARBA" id="ARBA00022438"/>
    </source>
</evidence>
<dbReference type="Pfam" id="PF00561">
    <property type="entry name" value="Abhydrolase_1"/>
    <property type="match status" value="1"/>
</dbReference>
<dbReference type="EC" id="3.4.11.5" evidence="4 10"/>
<gene>
    <name evidence="12" type="primary">pip</name>
    <name evidence="12" type="ORF">GCM10009115_33710</name>
</gene>
<accession>A0ABP3XN98</accession>
<evidence type="ECO:0000313" key="13">
    <source>
        <dbReference type="Proteomes" id="UP001500738"/>
    </source>
</evidence>
<proteinExistence type="inferred from homology"/>
<keyword evidence="9 10" id="KW-0378">Hydrolase</keyword>
<keyword evidence="13" id="KW-1185">Reference proteome</keyword>